<organism evidence="2 3">
    <name type="scientific">Candolleomyces aberdarensis</name>
    <dbReference type="NCBI Taxonomy" id="2316362"/>
    <lineage>
        <taxon>Eukaryota</taxon>
        <taxon>Fungi</taxon>
        <taxon>Dikarya</taxon>
        <taxon>Basidiomycota</taxon>
        <taxon>Agaricomycotina</taxon>
        <taxon>Agaricomycetes</taxon>
        <taxon>Agaricomycetidae</taxon>
        <taxon>Agaricales</taxon>
        <taxon>Agaricineae</taxon>
        <taxon>Psathyrellaceae</taxon>
        <taxon>Candolleomyces</taxon>
    </lineage>
</organism>
<dbReference type="EMBL" id="SDEE01001496">
    <property type="protein sequence ID" value="RXW11955.1"/>
    <property type="molecule type" value="Genomic_DNA"/>
</dbReference>
<evidence type="ECO:0000313" key="3">
    <source>
        <dbReference type="Proteomes" id="UP000290288"/>
    </source>
</evidence>
<dbReference type="OrthoDB" id="3224221at2759"/>
<reference evidence="2 3" key="1">
    <citation type="submission" date="2019-01" db="EMBL/GenBank/DDBJ databases">
        <title>Draft genome sequence of Psathyrella aberdarensis IHI B618.</title>
        <authorList>
            <person name="Buettner E."/>
            <person name="Kellner H."/>
        </authorList>
    </citation>
    <scope>NUCLEOTIDE SEQUENCE [LARGE SCALE GENOMIC DNA]</scope>
    <source>
        <strain evidence="2 3">IHI B618</strain>
    </source>
</reference>
<evidence type="ECO:0000313" key="2">
    <source>
        <dbReference type="EMBL" id="RXW11955.1"/>
    </source>
</evidence>
<dbReference type="Proteomes" id="UP000290288">
    <property type="component" value="Unassembled WGS sequence"/>
</dbReference>
<name>A0A4Q2D1F7_9AGAR</name>
<dbReference type="STRING" id="2316362.A0A4Q2D1F7"/>
<accession>A0A4Q2D1F7</accession>
<sequence length="512" mass="56674">MLSKLVSTVEKLEGGLKEADKRTETMQAELSKAGKRTEEMQAELSKADRRANQLEIDLQEAKKRVLESEKRAAAAQGDAVRRVAQMEATLMNHKVTGTSSQATAEKDRPQPVGQAVPLLGSLPQEENSDVGSPAPGEAVDGEMTGSGSDVAMEELPASKKKAKKSSRREWHAKNQRSGSSSRRTNVSDESDDETPGPRFRARKGGGGPRLQLNQINTTDEQGHQVEAGQDKVMTEEGGGEIESDHGILTAAARKEDTHAVSAFEDDQSESALEPTLQPLRPSWSNLHGAWNRALAYKFTVYMLHQVGQPAYLTAEIKDAFLDRLKRLRRLIRQHCPQEDESPEAMKQRIDRTQADVAKRARVTTRRSTLNNSRLLIAEEERDDEGEREAWRKIGDCVQKLTAAGMSSDDSDEDGTRTVRKMPWRSPEVARLLITVDGDANRKGLFGASRPGNPGKPRKRRHNAGNSRRNAVPGLPINFYNEAWLETLRDSNRAELGPQDEFEIPDLSLSHNA</sequence>
<keyword evidence="3" id="KW-1185">Reference proteome</keyword>
<gene>
    <name evidence="2" type="ORF">EST38_g13901</name>
</gene>
<protein>
    <submittedName>
        <fullName evidence="2">Uncharacterized protein</fullName>
    </submittedName>
</protein>
<comment type="caution">
    <text evidence="2">The sequence shown here is derived from an EMBL/GenBank/DDBJ whole genome shotgun (WGS) entry which is preliminary data.</text>
</comment>
<dbReference type="AlphaFoldDB" id="A0A4Q2D1F7"/>
<feature type="region of interest" description="Disordered" evidence="1">
    <location>
        <begin position="401"/>
        <end position="420"/>
    </location>
</feature>
<dbReference type="Gene3D" id="1.20.5.340">
    <property type="match status" value="1"/>
</dbReference>
<evidence type="ECO:0000256" key="1">
    <source>
        <dbReference type="SAM" id="MobiDB-lite"/>
    </source>
</evidence>
<feature type="region of interest" description="Disordered" evidence="1">
    <location>
        <begin position="13"/>
        <end position="37"/>
    </location>
</feature>
<feature type="compositionally biased region" description="Basic and acidic residues" evidence="1">
    <location>
        <begin position="13"/>
        <end position="24"/>
    </location>
</feature>
<feature type="region of interest" description="Disordered" evidence="1">
    <location>
        <begin position="90"/>
        <end position="213"/>
    </location>
</feature>
<feature type="region of interest" description="Disordered" evidence="1">
    <location>
        <begin position="440"/>
        <end position="472"/>
    </location>
</feature>
<proteinExistence type="predicted"/>
<feature type="compositionally biased region" description="Polar residues" evidence="1">
    <location>
        <begin position="175"/>
        <end position="184"/>
    </location>
</feature>